<reference evidence="8" key="1">
    <citation type="submission" date="2025-08" db="UniProtKB">
        <authorList>
            <consortium name="RefSeq"/>
        </authorList>
    </citation>
    <scope>IDENTIFICATION</scope>
    <source>
        <tissue evidence="8">Testes</tissue>
    </source>
</reference>
<dbReference type="InterPro" id="IPR050654">
    <property type="entry name" value="AChE-related_enzymes"/>
</dbReference>
<dbReference type="PRINTS" id="PR00878">
    <property type="entry name" value="CHOLNESTRASE"/>
</dbReference>
<dbReference type="Gene3D" id="3.40.50.1820">
    <property type="entry name" value="alpha/beta hydrolase"/>
    <property type="match status" value="1"/>
</dbReference>
<feature type="non-terminal residue" evidence="8">
    <location>
        <position position="1"/>
    </location>
</feature>
<dbReference type="InterPro" id="IPR019826">
    <property type="entry name" value="Carboxylesterase_B_AS"/>
</dbReference>
<evidence type="ECO:0000256" key="3">
    <source>
        <dbReference type="ARBA" id="ARBA00022801"/>
    </source>
</evidence>
<evidence type="ECO:0000256" key="4">
    <source>
        <dbReference type="ARBA" id="ARBA00023157"/>
    </source>
</evidence>
<dbReference type="InterPro" id="IPR029058">
    <property type="entry name" value="AB_hydrolase_fold"/>
</dbReference>
<dbReference type="EC" id="3.1.1.-" evidence="5"/>
<keyword evidence="7" id="KW-1185">Reference proteome</keyword>
<protein>
    <recommendedName>
        <fullName evidence="5">Carboxylic ester hydrolase</fullName>
        <ecNumber evidence="5">3.1.1.-</ecNumber>
    </recommendedName>
</protein>
<accession>A0ABM0M9G9</accession>
<dbReference type="RefSeq" id="XP_006816660.1">
    <property type="nucleotide sequence ID" value="XM_006816597.1"/>
</dbReference>
<dbReference type="InterPro" id="IPR000997">
    <property type="entry name" value="Cholinesterase"/>
</dbReference>
<dbReference type="SUPFAM" id="SSF53474">
    <property type="entry name" value="alpha/beta-Hydrolases"/>
    <property type="match status" value="1"/>
</dbReference>
<dbReference type="PANTHER" id="PTHR43918:SF12">
    <property type="entry name" value="ACETYLCHOLINESTERASE 1"/>
    <property type="match status" value="1"/>
</dbReference>
<evidence type="ECO:0000256" key="2">
    <source>
        <dbReference type="ARBA" id="ARBA00022487"/>
    </source>
</evidence>
<feature type="domain" description="Carboxylesterase type B" evidence="6">
    <location>
        <begin position="25"/>
        <end position="396"/>
    </location>
</feature>
<comment type="similarity">
    <text evidence="1 5">Belongs to the type-B carboxylesterase/lipase family.</text>
</comment>
<evidence type="ECO:0000313" key="7">
    <source>
        <dbReference type="Proteomes" id="UP000694865"/>
    </source>
</evidence>
<gene>
    <name evidence="8" type="primary">LOC100367263</name>
</gene>
<organism evidence="7 8">
    <name type="scientific">Saccoglossus kowalevskii</name>
    <name type="common">Acorn worm</name>
    <dbReference type="NCBI Taxonomy" id="10224"/>
    <lineage>
        <taxon>Eukaryota</taxon>
        <taxon>Metazoa</taxon>
        <taxon>Hemichordata</taxon>
        <taxon>Enteropneusta</taxon>
        <taxon>Harrimaniidae</taxon>
        <taxon>Saccoglossus</taxon>
    </lineage>
</organism>
<evidence type="ECO:0000259" key="6">
    <source>
        <dbReference type="Pfam" id="PF00135"/>
    </source>
</evidence>
<dbReference type="GeneID" id="100367263"/>
<evidence type="ECO:0000313" key="8">
    <source>
        <dbReference type="RefSeq" id="XP_006816660.1"/>
    </source>
</evidence>
<keyword evidence="3 5" id="KW-0378">Hydrolase</keyword>
<proteinExistence type="inferred from homology"/>
<keyword evidence="2" id="KW-0719">Serine esterase</keyword>
<evidence type="ECO:0000256" key="1">
    <source>
        <dbReference type="ARBA" id="ARBA00005964"/>
    </source>
</evidence>
<dbReference type="PROSITE" id="PS00122">
    <property type="entry name" value="CARBOXYLESTERASE_B_1"/>
    <property type="match status" value="1"/>
</dbReference>
<dbReference type="InterPro" id="IPR019819">
    <property type="entry name" value="Carboxylesterase_B_CS"/>
</dbReference>
<dbReference type="InterPro" id="IPR002018">
    <property type="entry name" value="CarbesteraseB"/>
</dbReference>
<dbReference type="Pfam" id="PF00135">
    <property type="entry name" value="COesterase"/>
    <property type="match status" value="1"/>
</dbReference>
<sequence length="407" mass="44647">RIDVVMLLAGCCILPRGSIARQDPLEVRIKSGVVRGKTVSLPDDRGDTLAFLGIPFAEPPVGDLRFREPVPISKWDGGYDATNFGNSCMQQLEKLYPDFPGAQMWDPNTPVSEDCLYLNVWTPSPKPNNAAVMVWIYGGAFIGGTASLDVYDGKYLAGTQDIIMVSMNYRVGSFGFLATGDQRATGNYGMYDQVLALKWVKSNIGAFGGNPNRITIFGESAGAASVGLHLLSPLSEPLFNRAILQSGTPDAEWAVMTHDEAETRSQILGSFHGCNFAQSDFVDCLRNVNASDLSALEWVTSQFSKMPWTPIVDGKFLLNDPKSLVSNGQFKNADVLLGSVKDEGTYFILYGFVPGYEKDSTNLQTYENYLANVDYTNSDLNTCSRAAIKDHYTHWESPMMVLLTVIT</sequence>
<dbReference type="Proteomes" id="UP000694865">
    <property type="component" value="Unplaced"/>
</dbReference>
<keyword evidence="4" id="KW-1015">Disulfide bond</keyword>
<evidence type="ECO:0000256" key="5">
    <source>
        <dbReference type="RuleBase" id="RU361235"/>
    </source>
</evidence>
<dbReference type="PANTHER" id="PTHR43918">
    <property type="entry name" value="ACETYLCHOLINESTERASE"/>
    <property type="match status" value="1"/>
</dbReference>
<name>A0ABM0M9G9_SACKO</name>
<dbReference type="PROSITE" id="PS00941">
    <property type="entry name" value="CARBOXYLESTERASE_B_2"/>
    <property type="match status" value="1"/>
</dbReference>